<dbReference type="PANTHER" id="PTHR37419:SF8">
    <property type="entry name" value="TOXIN YJJJ"/>
    <property type="match status" value="1"/>
</dbReference>
<dbReference type="PANTHER" id="PTHR37419">
    <property type="entry name" value="SERINE/THREONINE-PROTEIN KINASE TOXIN HIPA"/>
    <property type="match status" value="1"/>
</dbReference>
<feature type="domain" description="HipA N-terminal subdomain 1" evidence="5">
    <location>
        <begin position="21"/>
        <end position="127"/>
    </location>
</feature>
<organism evidence="6 7">
    <name type="scientific">Methylobacterium ajmalii</name>
    <dbReference type="NCBI Taxonomy" id="2738439"/>
    <lineage>
        <taxon>Bacteria</taxon>
        <taxon>Pseudomonadati</taxon>
        <taxon>Pseudomonadota</taxon>
        <taxon>Alphaproteobacteria</taxon>
        <taxon>Hyphomicrobiales</taxon>
        <taxon>Methylobacteriaceae</taxon>
        <taxon>Methylobacterium</taxon>
    </lineage>
</organism>
<reference evidence="6 7" key="1">
    <citation type="journal article" date="2023" name="PLoS ONE">
        <title>Complete genome assembly of Hawai'i environmental nontuberculous mycobacteria reveals unexpected co-isolation with methylobacteria.</title>
        <authorList>
            <person name="Hendrix J."/>
            <person name="Epperson L.E."/>
            <person name="Tong E.I."/>
            <person name="Chan Y.L."/>
            <person name="Hasan N.A."/>
            <person name="Dawrs S.N."/>
            <person name="Norton G.J."/>
            <person name="Virdi R."/>
            <person name="Crooks J.L."/>
            <person name="Chan E.D."/>
            <person name="Honda J.R."/>
            <person name="Strong M."/>
        </authorList>
    </citation>
    <scope>NUCLEOTIDE SEQUENCE [LARGE SCALE GENOMIC DNA]</scope>
    <source>
        <strain evidence="6 7">NJH_HI04-1</strain>
    </source>
</reference>
<comment type="caution">
    <text evidence="6">The sequence shown here is derived from an EMBL/GenBank/DDBJ whole genome shotgun (WGS) entry which is preliminary data.</text>
</comment>
<dbReference type="InterPro" id="IPR017508">
    <property type="entry name" value="HipA_N1"/>
</dbReference>
<name>A0ABV0A460_9HYPH</name>
<dbReference type="InterPro" id="IPR012893">
    <property type="entry name" value="HipA-like_C"/>
</dbReference>
<evidence type="ECO:0000259" key="4">
    <source>
        <dbReference type="Pfam" id="PF07804"/>
    </source>
</evidence>
<feature type="domain" description="HipA-like C-terminal" evidence="4">
    <location>
        <begin position="172"/>
        <end position="397"/>
    </location>
</feature>
<evidence type="ECO:0000256" key="1">
    <source>
        <dbReference type="ARBA" id="ARBA00010164"/>
    </source>
</evidence>
<dbReference type="Gene3D" id="1.10.1070.20">
    <property type="match status" value="1"/>
</dbReference>
<gene>
    <name evidence="6" type="ORF">PUR29_31190</name>
</gene>
<proteinExistence type="inferred from homology"/>
<comment type="similarity">
    <text evidence="1">Belongs to the HipA Ser/Thr kinase family.</text>
</comment>
<keyword evidence="7" id="KW-1185">Reference proteome</keyword>
<sequence length="440" mass="47924">MTKAKMDSFRQVGALRVEIEVAGEARPLGRLAWRRDERKSYFEFDRGFLDDPLPVSPFLLKARPGVIAAEPATFEGLHGLFNDSLPDGWGRRLLDRSLQRRGLDHRSLTPLDRLAAVGTGGMGALRYVPEMTLDEGPLEGVADVDWLAGQARLAEEDHPEADVDTLRLAEGSSGGARPKIVVGYDPSSRTVRYDGSGTLPVGYGHWLLKFGSRDDPAEIGAEEYAYSLMAARAGVTMPETDLIRTRSGGYFAVRRFDRDAVGRVHVHSASGLSGADHKVPGAMDYELLLRITRLLTRDAKAVAQVFRRMAFNVFAHNRDDHAKNHAFLMDADGTWTPAPAYDLTFSTGPAGEHNLTLAGEGRNPGQNEIMRVAADAAIPKAEAKAIVDEVREAVARWPECAAVAGLSERRTSEIDAVLNVARRKVRPDPPGEAEAATPSP</sequence>
<evidence type="ECO:0000259" key="5">
    <source>
        <dbReference type="Pfam" id="PF13657"/>
    </source>
</evidence>
<keyword evidence="2" id="KW-0808">Transferase</keyword>
<dbReference type="Pfam" id="PF13657">
    <property type="entry name" value="Couple_hipA"/>
    <property type="match status" value="1"/>
</dbReference>
<dbReference type="InterPro" id="IPR052028">
    <property type="entry name" value="HipA_Ser/Thr_kinase"/>
</dbReference>
<evidence type="ECO:0000313" key="6">
    <source>
        <dbReference type="EMBL" id="MEN3237935.1"/>
    </source>
</evidence>
<evidence type="ECO:0000313" key="7">
    <source>
        <dbReference type="Proteomes" id="UP001407347"/>
    </source>
</evidence>
<keyword evidence="3" id="KW-0418">Kinase</keyword>
<dbReference type="Proteomes" id="UP001407347">
    <property type="component" value="Unassembled WGS sequence"/>
</dbReference>
<evidence type="ECO:0000256" key="3">
    <source>
        <dbReference type="ARBA" id="ARBA00022777"/>
    </source>
</evidence>
<protein>
    <submittedName>
        <fullName evidence="6">Type II toxin-antitoxin system HipA family toxin</fullName>
    </submittedName>
</protein>
<evidence type="ECO:0000256" key="2">
    <source>
        <dbReference type="ARBA" id="ARBA00022679"/>
    </source>
</evidence>
<dbReference type="RefSeq" id="WP_346013448.1">
    <property type="nucleotide sequence ID" value="NZ_JAQYXP010000004.1"/>
</dbReference>
<dbReference type="EMBL" id="JAQYXP010000004">
    <property type="protein sequence ID" value="MEN3237935.1"/>
    <property type="molecule type" value="Genomic_DNA"/>
</dbReference>
<accession>A0ABV0A460</accession>
<dbReference type="Pfam" id="PF07804">
    <property type="entry name" value="HipA_C"/>
    <property type="match status" value="1"/>
</dbReference>